<dbReference type="PANTHER" id="PTHR43648">
    <property type="entry name" value="ELECTRON TRANSFER FLAVOPROTEIN BETA SUBUNIT LYSINE METHYLTRANSFERASE"/>
    <property type="match status" value="1"/>
</dbReference>
<dbReference type="RefSeq" id="WP_252665085.1">
    <property type="nucleotide sequence ID" value="NZ_CP098611.1"/>
</dbReference>
<feature type="binding site" evidence="6">
    <location>
        <position position="233"/>
    </location>
    <ligand>
        <name>S-adenosyl-L-methionine</name>
        <dbReference type="ChEBI" id="CHEBI:59789"/>
    </ligand>
</feature>
<keyword evidence="7" id="KW-0689">Ribosomal protein</keyword>
<gene>
    <name evidence="6 7" type="primary">prmA</name>
    <name evidence="7" type="ORF">NEA10_09420</name>
</gene>
<dbReference type="NCBIfam" id="TIGR00406">
    <property type="entry name" value="prmA"/>
    <property type="match status" value="1"/>
</dbReference>
<dbReference type="GO" id="GO:0008168">
    <property type="term" value="F:methyltransferase activity"/>
    <property type="evidence" value="ECO:0007669"/>
    <property type="project" value="UniProtKB-KW"/>
</dbReference>
<evidence type="ECO:0000256" key="3">
    <source>
        <dbReference type="ARBA" id="ARBA00022603"/>
    </source>
</evidence>
<keyword evidence="2 6" id="KW-0963">Cytoplasm</keyword>
<dbReference type="EMBL" id="CP098611">
    <property type="protein sequence ID" value="USR92910.1"/>
    <property type="molecule type" value="Genomic_DNA"/>
</dbReference>
<evidence type="ECO:0000256" key="2">
    <source>
        <dbReference type="ARBA" id="ARBA00022490"/>
    </source>
</evidence>
<comment type="function">
    <text evidence="6">Methylates ribosomal protein L11.</text>
</comment>
<dbReference type="InterPro" id="IPR004498">
    <property type="entry name" value="Ribosomal_PrmA_MeTrfase"/>
</dbReference>
<name>A0ABY5AUJ1_9CYAN</name>
<dbReference type="InterPro" id="IPR050078">
    <property type="entry name" value="Ribosomal_L11_MeTrfase_PrmA"/>
</dbReference>
<accession>A0ABY5AUJ1</accession>
<evidence type="ECO:0000313" key="7">
    <source>
        <dbReference type="EMBL" id="USR92910.1"/>
    </source>
</evidence>
<evidence type="ECO:0000313" key="8">
    <source>
        <dbReference type="Proteomes" id="UP001056708"/>
    </source>
</evidence>
<keyword evidence="5 6" id="KW-0949">S-adenosyl-L-methionine</keyword>
<dbReference type="CDD" id="cd02440">
    <property type="entry name" value="AdoMet_MTases"/>
    <property type="match status" value="1"/>
</dbReference>
<evidence type="ECO:0000256" key="4">
    <source>
        <dbReference type="ARBA" id="ARBA00022679"/>
    </source>
</evidence>
<dbReference type="GO" id="GO:0005840">
    <property type="term" value="C:ribosome"/>
    <property type="evidence" value="ECO:0007669"/>
    <property type="project" value="UniProtKB-KW"/>
</dbReference>
<reference evidence="7" key="1">
    <citation type="submission" date="2022-06" db="EMBL/GenBank/DDBJ databases">
        <title>Genome sequence of Phormidium yuhuli AB48 isolated from an industrial photobioreactor environment.</title>
        <authorList>
            <person name="Qiu Y."/>
            <person name="Noonan A.J.C."/>
            <person name="Dofher K."/>
            <person name="Koch M."/>
            <person name="Kieft B."/>
            <person name="Lin X."/>
            <person name="Ziels R.M."/>
            <person name="Hallam S.J."/>
        </authorList>
    </citation>
    <scope>NUCLEOTIDE SEQUENCE</scope>
    <source>
        <strain evidence="7">AB48</strain>
    </source>
</reference>
<feature type="binding site" evidence="6">
    <location>
        <position position="163"/>
    </location>
    <ligand>
        <name>S-adenosyl-L-methionine</name>
        <dbReference type="ChEBI" id="CHEBI:59789"/>
    </ligand>
</feature>
<feature type="binding site" evidence="6">
    <location>
        <position position="185"/>
    </location>
    <ligand>
        <name>S-adenosyl-L-methionine</name>
        <dbReference type="ChEBI" id="CHEBI:59789"/>
    </ligand>
</feature>
<keyword evidence="8" id="KW-1185">Reference proteome</keyword>
<keyword evidence="3 6" id="KW-0489">Methyltransferase</keyword>
<protein>
    <recommendedName>
        <fullName evidence="6">Ribosomal protein L11 methyltransferase</fullName>
        <shortName evidence="6">L11 Mtase</shortName>
        <ecNumber evidence="6">2.1.1.-</ecNumber>
    </recommendedName>
</protein>
<sequence>MSSSWWEIQILGHPALEETIFWRLENFGCRGVVSEAQADSCLMRAYLHQDRVQMLDLAALSLWLRQDAIAIDLPPPGTRWHLIEEEDWSSSWKEHWQPTDIGDRFIVYPAWLDPPQGSDRILLKLDPGVAFGTGAHATTQLCLESLEMRFSLGEEHPVIADIGCGSGILSIGAALLGAKKIYAVDVDPLAVKAARANQALNNISSEIMVVEEGSLDRIPSLANHQPVDAILCNILAETIVELVPQMSAIAAPHTWGVISGVLLEQAKPMADVLEQHGWIVATLWKRQEWCCFNIRRS</sequence>
<organism evidence="7 8">
    <name type="scientific">Phormidium yuhuli AB48</name>
    <dbReference type="NCBI Taxonomy" id="2940671"/>
    <lineage>
        <taxon>Bacteria</taxon>
        <taxon>Bacillati</taxon>
        <taxon>Cyanobacteriota</taxon>
        <taxon>Cyanophyceae</taxon>
        <taxon>Oscillatoriophycideae</taxon>
        <taxon>Oscillatoriales</taxon>
        <taxon>Oscillatoriaceae</taxon>
        <taxon>Phormidium</taxon>
        <taxon>Phormidium yuhuli</taxon>
    </lineage>
</organism>
<dbReference type="SUPFAM" id="SSF53335">
    <property type="entry name" value="S-adenosyl-L-methionine-dependent methyltransferases"/>
    <property type="match status" value="1"/>
</dbReference>
<keyword evidence="7" id="KW-0687">Ribonucleoprotein</keyword>
<comment type="catalytic activity">
    <reaction evidence="6">
        <text>L-lysyl-[protein] + 3 S-adenosyl-L-methionine = N(6),N(6),N(6)-trimethyl-L-lysyl-[protein] + 3 S-adenosyl-L-homocysteine + 3 H(+)</text>
        <dbReference type="Rhea" id="RHEA:54192"/>
        <dbReference type="Rhea" id="RHEA-COMP:9752"/>
        <dbReference type="Rhea" id="RHEA-COMP:13826"/>
        <dbReference type="ChEBI" id="CHEBI:15378"/>
        <dbReference type="ChEBI" id="CHEBI:29969"/>
        <dbReference type="ChEBI" id="CHEBI:57856"/>
        <dbReference type="ChEBI" id="CHEBI:59789"/>
        <dbReference type="ChEBI" id="CHEBI:61961"/>
    </reaction>
</comment>
<dbReference type="GO" id="GO:0032259">
    <property type="term" value="P:methylation"/>
    <property type="evidence" value="ECO:0007669"/>
    <property type="project" value="UniProtKB-KW"/>
</dbReference>
<proteinExistence type="inferred from homology"/>
<evidence type="ECO:0000256" key="1">
    <source>
        <dbReference type="ARBA" id="ARBA00009741"/>
    </source>
</evidence>
<dbReference type="Pfam" id="PF06325">
    <property type="entry name" value="PrmA"/>
    <property type="match status" value="1"/>
</dbReference>
<feature type="binding site" evidence="6">
    <location>
        <position position="139"/>
    </location>
    <ligand>
        <name>S-adenosyl-L-methionine</name>
        <dbReference type="ChEBI" id="CHEBI:59789"/>
    </ligand>
</feature>
<comment type="subcellular location">
    <subcellularLocation>
        <location evidence="6">Cytoplasm</location>
    </subcellularLocation>
</comment>
<comment type="similarity">
    <text evidence="1 6">Belongs to the methyltransferase superfamily. PrmA family.</text>
</comment>
<dbReference type="EC" id="2.1.1.-" evidence="6"/>
<keyword evidence="4 6" id="KW-0808">Transferase</keyword>
<dbReference type="Gene3D" id="3.40.50.150">
    <property type="entry name" value="Vaccinia Virus protein VP39"/>
    <property type="match status" value="1"/>
</dbReference>
<dbReference type="PIRSF" id="PIRSF000401">
    <property type="entry name" value="RPL11_MTase"/>
    <property type="match status" value="1"/>
</dbReference>
<dbReference type="HAMAP" id="MF_00735">
    <property type="entry name" value="Methyltr_PrmA"/>
    <property type="match status" value="1"/>
</dbReference>
<evidence type="ECO:0000256" key="6">
    <source>
        <dbReference type="HAMAP-Rule" id="MF_00735"/>
    </source>
</evidence>
<evidence type="ECO:0000256" key="5">
    <source>
        <dbReference type="ARBA" id="ARBA00022691"/>
    </source>
</evidence>
<dbReference type="PANTHER" id="PTHR43648:SF1">
    <property type="entry name" value="ELECTRON TRANSFER FLAVOPROTEIN BETA SUBUNIT LYSINE METHYLTRANSFERASE"/>
    <property type="match status" value="1"/>
</dbReference>
<dbReference type="Proteomes" id="UP001056708">
    <property type="component" value="Chromosome"/>
</dbReference>
<dbReference type="InterPro" id="IPR029063">
    <property type="entry name" value="SAM-dependent_MTases_sf"/>
</dbReference>